<dbReference type="SMART" id="SM00267">
    <property type="entry name" value="GGDEF"/>
    <property type="match status" value="1"/>
</dbReference>
<dbReference type="InterPro" id="IPR043128">
    <property type="entry name" value="Rev_trsase/Diguanyl_cyclase"/>
</dbReference>
<proteinExistence type="predicted"/>
<dbReference type="CDD" id="cd01949">
    <property type="entry name" value="GGDEF"/>
    <property type="match status" value="1"/>
</dbReference>
<reference evidence="2 3" key="1">
    <citation type="submission" date="2021-01" db="EMBL/GenBank/DDBJ databases">
        <title>Whole genome shotgun sequence of Actinoplanes couchii NBRC 106145.</title>
        <authorList>
            <person name="Komaki H."/>
            <person name="Tamura T."/>
        </authorList>
    </citation>
    <scope>NUCLEOTIDE SEQUENCE [LARGE SCALE GENOMIC DNA]</scope>
    <source>
        <strain evidence="2 3">NBRC 106145</strain>
    </source>
</reference>
<dbReference type="InterPro" id="IPR011990">
    <property type="entry name" value="TPR-like_helical_dom_sf"/>
</dbReference>
<feature type="domain" description="GGDEF" evidence="1">
    <location>
        <begin position="411"/>
        <end position="545"/>
    </location>
</feature>
<dbReference type="PANTHER" id="PTHR45138">
    <property type="entry name" value="REGULATORY COMPONENTS OF SENSORY TRANSDUCTION SYSTEM"/>
    <property type="match status" value="1"/>
</dbReference>
<protein>
    <recommendedName>
        <fullName evidence="1">GGDEF domain-containing protein</fullName>
    </recommendedName>
</protein>
<dbReference type="InterPro" id="IPR050469">
    <property type="entry name" value="Diguanylate_Cyclase"/>
</dbReference>
<evidence type="ECO:0000313" key="3">
    <source>
        <dbReference type="Proteomes" id="UP000612282"/>
    </source>
</evidence>
<dbReference type="Pfam" id="PF00990">
    <property type="entry name" value="GGDEF"/>
    <property type="match status" value="1"/>
</dbReference>
<keyword evidence="3" id="KW-1185">Reference proteome</keyword>
<dbReference type="Proteomes" id="UP000612282">
    <property type="component" value="Unassembled WGS sequence"/>
</dbReference>
<dbReference type="PANTHER" id="PTHR45138:SF9">
    <property type="entry name" value="DIGUANYLATE CYCLASE DGCM-RELATED"/>
    <property type="match status" value="1"/>
</dbReference>
<dbReference type="InterPro" id="IPR000160">
    <property type="entry name" value="GGDEF_dom"/>
</dbReference>
<dbReference type="Gene3D" id="3.30.70.270">
    <property type="match status" value="1"/>
</dbReference>
<accession>A0ABQ3XSV8</accession>
<dbReference type="NCBIfam" id="TIGR00254">
    <property type="entry name" value="GGDEF"/>
    <property type="match status" value="1"/>
</dbReference>
<organism evidence="2 3">
    <name type="scientific">Actinoplanes couchii</name>
    <dbReference type="NCBI Taxonomy" id="403638"/>
    <lineage>
        <taxon>Bacteria</taxon>
        <taxon>Bacillati</taxon>
        <taxon>Actinomycetota</taxon>
        <taxon>Actinomycetes</taxon>
        <taxon>Micromonosporales</taxon>
        <taxon>Micromonosporaceae</taxon>
        <taxon>Actinoplanes</taxon>
    </lineage>
</organism>
<comment type="caution">
    <text evidence="2">The sequence shown here is derived from an EMBL/GenBank/DDBJ whole genome shotgun (WGS) entry which is preliminary data.</text>
</comment>
<dbReference type="Gene3D" id="1.25.40.10">
    <property type="entry name" value="Tetratricopeptide repeat domain"/>
    <property type="match status" value="1"/>
</dbReference>
<dbReference type="PROSITE" id="PS50887">
    <property type="entry name" value="GGDEF"/>
    <property type="match status" value="1"/>
</dbReference>
<evidence type="ECO:0000259" key="1">
    <source>
        <dbReference type="PROSITE" id="PS50887"/>
    </source>
</evidence>
<dbReference type="InterPro" id="IPR029787">
    <property type="entry name" value="Nucleotide_cyclase"/>
</dbReference>
<name>A0ABQ3XSV8_9ACTN</name>
<sequence length="554" mass="61602">MRQLATQSRGGVNGLAHNTAKADLKLPLMMGPAGARAELLGALIEIEEQFAWVDLDVLQVAVDLEERARVLGDDELVMRARICQAKISLRTGEIATVGRQVREIEQWGVQHNVLPVLARVHLLWANVDRHLGDFAAALEHSLLAVELLEDTATARTRVWHRTKLADALGQFDSMEIARTHYRRAEALAAAEQLAWLRMAVLNNWAYMELRRGFAEAAYEVAQRLQTVAEAAGLELEGADLDTIANIYVANGQFVPAERAVERAMAYDERNNVEEADSRAEYLLTLAVALRGQGEQERAQACLEACQELCVERELGDVLVRLQQEQAEAYAARGDFEAAFHMHREFFRTYQDQHLSLQETQARNRHAIFEVSEARRDAERFREQAHRDPLTGLRNRRFVNEHLPLLMIGPELPLSVAVLDLDHFKRVNDDFSHDIGDGVLVKAAEIMENEAGVDSSAFAARMGGEEFLMVLPGADADEAADRLERVRHAIRAYPWHDIAAGLSVTVSVGVAQADRGVTQAEVLSTADSCLYAAKRGGRDQVVVARPQMPHNAPLS</sequence>
<evidence type="ECO:0000313" key="2">
    <source>
        <dbReference type="EMBL" id="GID61603.1"/>
    </source>
</evidence>
<dbReference type="EMBL" id="BOMG01000131">
    <property type="protein sequence ID" value="GID61603.1"/>
    <property type="molecule type" value="Genomic_DNA"/>
</dbReference>
<dbReference type="SUPFAM" id="SSF55073">
    <property type="entry name" value="Nucleotide cyclase"/>
    <property type="match status" value="1"/>
</dbReference>
<dbReference type="SUPFAM" id="SSF48452">
    <property type="entry name" value="TPR-like"/>
    <property type="match status" value="2"/>
</dbReference>
<gene>
    <name evidence="2" type="ORF">Aco03nite_100070</name>
</gene>